<dbReference type="GeneID" id="93074454"/>
<dbReference type="EMBL" id="CP009268">
    <property type="protein sequence ID" value="AJA52368.1"/>
    <property type="molecule type" value="Genomic_DNA"/>
</dbReference>
<keyword evidence="4" id="KW-1185">Reference proteome</keyword>
<dbReference type="EMBL" id="JPGY02000001">
    <property type="protein sequence ID" value="KRU11622.1"/>
    <property type="molecule type" value="Genomic_DNA"/>
</dbReference>
<dbReference type="KEGG" id="cpae:CPAST_c23100"/>
<reference evidence="2" key="2">
    <citation type="submission" date="2015-10" db="EMBL/GenBank/DDBJ databases">
        <title>Improved Draft Genome Sequence of Clostridium pasteurianum Strain ATCC 6013 (DSM 525) Using a Hybrid Next-Generation Sequencing Approach.</title>
        <authorList>
            <person name="Pyne M.E."/>
            <person name="Utturkar S.M."/>
            <person name="Brown S.D."/>
            <person name="Moo-Young M."/>
            <person name="Chung D.A."/>
            <person name="Chou P.C."/>
        </authorList>
    </citation>
    <scope>NUCLEOTIDE SEQUENCE</scope>
    <source>
        <strain evidence="2">ATCC 6013</strain>
    </source>
</reference>
<name>A0A0H3JAA0_CLOPA</name>
<gene>
    <name evidence="1" type="ORF">CLPA_c23100</name>
    <name evidence="2" type="ORF">CP6013_00869</name>
</gene>
<evidence type="ECO:0000313" key="4">
    <source>
        <dbReference type="Proteomes" id="UP000030905"/>
    </source>
</evidence>
<protein>
    <submittedName>
        <fullName evidence="1">Uncharacterized protein</fullName>
    </submittedName>
</protein>
<proteinExistence type="predicted"/>
<evidence type="ECO:0000313" key="1">
    <source>
        <dbReference type="EMBL" id="AJA52368.1"/>
    </source>
</evidence>
<dbReference type="Proteomes" id="UP000030905">
    <property type="component" value="Chromosome"/>
</dbReference>
<reference evidence="2 3" key="3">
    <citation type="journal article" name="Genome Announc.">
        <title>Improved Draft Genome Sequence of Clostridium pasteurianum Strain ATCC 6013 (DSM 525) Using a Hybrid Next-Generation Sequencing Approach.</title>
        <authorList>
            <person name="Pyne M.E."/>
            <person name="Utturkar S."/>
            <person name="Brown S.D."/>
            <person name="Moo-Young M."/>
            <person name="Chung D.A."/>
            <person name="Chou C.P."/>
        </authorList>
    </citation>
    <scope>NUCLEOTIDE SEQUENCE [LARGE SCALE GENOMIC DNA]</scope>
    <source>
        <strain evidence="2 3">ATCC 6013</strain>
    </source>
</reference>
<sequence length="64" mass="7732">MMMNLENKDIDRLRNLISNRIAELRYDINDEMQYGEDEIRKVIREYKALLKKINEQTVKTGVMK</sequence>
<dbReference type="PATRIC" id="fig|1262449.3.peg.680"/>
<accession>A0A0H3JAA0</accession>
<evidence type="ECO:0000313" key="2">
    <source>
        <dbReference type="EMBL" id="KRU11622.1"/>
    </source>
</evidence>
<organism evidence="1 4">
    <name type="scientific">Clostridium pasteurianum DSM 525 = ATCC 6013</name>
    <dbReference type="NCBI Taxonomy" id="1262449"/>
    <lineage>
        <taxon>Bacteria</taxon>
        <taxon>Bacillati</taxon>
        <taxon>Bacillota</taxon>
        <taxon>Clostridia</taxon>
        <taxon>Eubacteriales</taxon>
        <taxon>Clostridiaceae</taxon>
        <taxon>Clostridium</taxon>
    </lineage>
</organism>
<dbReference type="RefSeq" id="WP_003441515.1">
    <property type="nucleotide sequence ID" value="NZ_ANZB01000002.1"/>
</dbReference>
<evidence type="ECO:0000313" key="3">
    <source>
        <dbReference type="Proteomes" id="UP000028042"/>
    </source>
</evidence>
<dbReference type="Proteomes" id="UP000028042">
    <property type="component" value="Unassembled WGS sequence"/>
</dbReference>
<reference evidence="1 4" key="1">
    <citation type="journal article" date="2015" name="Genome Announc.">
        <title>Complete Genome Sequence of the Nitrogen-Fixing and Solvent-Producing Clostridium pasteurianum DSM 525.</title>
        <authorList>
            <person name="Poehlein A."/>
            <person name="Grosse-Honebrink A."/>
            <person name="Zhang Y."/>
            <person name="Minton N.P."/>
            <person name="Daniel R."/>
        </authorList>
    </citation>
    <scope>NUCLEOTIDE SEQUENCE [LARGE SCALE GENOMIC DNA]</scope>
    <source>
        <strain evidence="1">DSM 525</strain>
        <strain evidence="4">DSM 525 / ATCC 6013</strain>
    </source>
</reference>
<dbReference type="KEGG" id="cpat:CLPA_c23100"/>
<dbReference type="AlphaFoldDB" id="A0A0H3JAA0"/>